<reference evidence="2 3" key="1">
    <citation type="submission" date="2017-09" db="EMBL/GenBank/DDBJ databases">
        <title>Large-scale bioinformatics analysis of Bacillus genomes uncovers conserved roles of natural products in bacterial physiology.</title>
        <authorList>
            <consortium name="Agbiome Team Llc"/>
            <person name="Bleich R.M."/>
            <person name="Kirk G.J."/>
            <person name="Santa Maria K.C."/>
            <person name="Allen S.E."/>
            <person name="Farag S."/>
            <person name="Shank E.A."/>
            <person name="Bowers A."/>
        </authorList>
    </citation>
    <scope>NUCLEOTIDE SEQUENCE [LARGE SCALE GENOMIC DNA]</scope>
    <source>
        <strain evidence="2 3">AFS015413</strain>
    </source>
</reference>
<dbReference type="EMBL" id="NTUS01000026">
    <property type="protein sequence ID" value="PFB07946.1"/>
    <property type="molecule type" value="Genomic_DNA"/>
</dbReference>
<name>A0A9X6Z573_BACTU</name>
<dbReference type="RefSeq" id="WP_098368811.1">
    <property type="nucleotide sequence ID" value="NZ_JARSYC010000018.1"/>
</dbReference>
<accession>A0A9X6Z573</accession>
<dbReference type="Proteomes" id="UP000220397">
    <property type="component" value="Unassembled WGS sequence"/>
</dbReference>
<sequence length="245" mass="29225">MFRSYKEKYIEMKNEKELLEEKIVGLEEKVKESHEELEVYKRETVFQNSIEKVYEGLETLYKFIRNPNTKRIEINTRMRASEAEECFVGIAYEVVLYVVDSSNQKTEIFVLPVFRGGDGCMISKRACERRMDYFELTRSIAKFIKRRIKWEYVRGKQGLDIIMTEEKKESMFKYQFDISIRMNKEKIEEFKEYAEIRGIFISDFTESADNETVLVQVLIDNSYINGVQDLSYVISMKETKYYLPS</sequence>
<evidence type="ECO:0000313" key="2">
    <source>
        <dbReference type="EMBL" id="PFB07946.1"/>
    </source>
</evidence>
<evidence type="ECO:0000313" key="3">
    <source>
        <dbReference type="Proteomes" id="UP000220397"/>
    </source>
</evidence>
<feature type="coiled-coil region" evidence="1">
    <location>
        <begin position="2"/>
        <end position="43"/>
    </location>
</feature>
<gene>
    <name evidence="2" type="ORF">CN398_09440</name>
</gene>
<comment type="caution">
    <text evidence="2">The sequence shown here is derived from an EMBL/GenBank/DDBJ whole genome shotgun (WGS) entry which is preliminary data.</text>
</comment>
<evidence type="ECO:0000256" key="1">
    <source>
        <dbReference type="SAM" id="Coils"/>
    </source>
</evidence>
<protein>
    <submittedName>
        <fullName evidence="2">Uncharacterized protein</fullName>
    </submittedName>
</protein>
<proteinExistence type="predicted"/>
<organism evidence="2 3">
    <name type="scientific">Bacillus thuringiensis</name>
    <dbReference type="NCBI Taxonomy" id="1428"/>
    <lineage>
        <taxon>Bacteria</taxon>
        <taxon>Bacillati</taxon>
        <taxon>Bacillota</taxon>
        <taxon>Bacilli</taxon>
        <taxon>Bacillales</taxon>
        <taxon>Bacillaceae</taxon>
        <taxon>Bacillus</taxon>
        <taxon>Bacillus cereus group</taxon>
    </lineage>
</organism>
<dbReference type="AlphaFoldDB" id="A0A9X6Z573"/>
<keyword evidence="1" id="KW-0175">Coiled coil</keyword>